<protein>
    <submittedName>
        <fullName evidence="1">HS12A-like protein</fullName>
    </submittedName>
</protein>
<reference evidence="1" key="1">
    <citation type="submission" date="2022-11" db="EMBL/GenBank/DDBJ databases">
        <title>Centuries of genome instability and evolution in soft-shell clam transmissible cancer (bioRxiv).</title>
        <authorList>
            <person name="Hart S.F.M."/>
            <person name="Yonemitsu M.A."/>
            <person name="Giersch R.M."/>
            <person name="Beal B.F."/>
            <person name="Arriagada G."/>
            <person name="Davis B.W."/>
            <person name="Ostrander E.A."/>
            <person name="Goff S.P."/>
            <person name="Metzger M.J."/>
        </authorList>
    </citation>
    <scope>NUCLEOTIDE SEQUENCE</scope>
    <source>
        <strain evidence="1">MELC-2E11</strain>
        <tissue evidence="1">Siphon/mantle</tissue>
    </source>
</reference>
<dbReference type="PANTHER" id="PTHR14187">
    <property type="entry name" value="ALPHA KINASE/ELONGATION FACTOR 2 KINASE"/>
    <property type="match status" value="1"/>
</dbReference>
<dbReference type="Proteomes" id="UP001164746">
    <property type="component" value="Chromosome 9"/>
</dbReference>
<dbReference type="PANTHER" id="PTHR14187:SF5">
    <property type="entry name" value="HEAT SHOCK 70 KDA PROTEIN 12A"/>
    <property type="match status" value="1"/>
</dbReference>
<dbReference type="EMBL" id="CP111020">
    <property type="protein sequence ID" value="WAR14068.1"/>
    <property type="molecule type" value="Genomic_DNA"/>
</dbReference>
<gene>
    <name evidence="1" type="ORF">MAR_004173</name>
</gene>
<name>A0ABY7EVS9_MYAAR</name>
<organism evidence="1 2">
    <name type="scientific">Mya arenaria</name>
    <name type="common">Soft-shell clam</name>
    <dbReference type="NCBI Taxonomy" id="6604"/>
    <lineage>
        <taxon>Eukaryota</taxon>
        <taxon>Metazoa</taxon>
        <taxon>Spiralia</taxon>
        <taxon>Lophotrochozoa</taxon>
        <taxon>Mollusca</taxon>
        <taxon>Bivalvia</taxon>
        <taxon>Autobranchia</taxon>
        <taxon>Heteroconchia</taxon>
        <taxon>Euheterodonta</taxon>
        <taxon>Imparidentia</taxon>
        <taxon>Neoheterodontei</taxon>
        <taxon>Myida</taxon>
        <taxon>Myoidea</taxon>
        <taxon>Myidae</taxon>
        <taxon>Mya</taxon>
    </lineage>
</organism>
<dbReference type="SUPFAM" id="SSF53067">
    <property type="entry name" value="Actin-like ATPase domain"/>
    <property type="match status" value="1"/>
</dbReference>
<dbReference type="Gene3D" id="3.90.640.10">
    <property type="entry name" value="Actin, Chain A, domain 4"/>
    <property type="match status" value="1"/>
</dbReference>
<proteinExistence type="predicted"/>
<evidence type="ECO:0000313" key="1">
    <source>
        <dbReference type="EMBL" id="WAR14068.1"/>
    </source>
</evidence>
<dbReference type="Gene3D" id="3.30.420.40">
    <property type="match status" value="2"/>
</dbReference>
<keyword evidence="2" id="KW-1185">Reference proteome</keyword>
<evidence type="ECO:0000313" key="2">
    <source>
        <dbReference type="Proteomes" id="UP001164746"/>
    </source>
</evidence>
<feature type="non-terminal residue" evidence="1">
    <location>
        <position position="1"/>
    </location>
</feature>
<sequence length="396" mass="44982">AHIDPDRLKLALEPECASIWCETLGVAVKGTVAIAGSQYMVVDLGGGTADISIHERKPDGTLKEIHKASGGPWGGIFVDENYMKMLYRLYGEEALIELRKTDMDDYFDITREFEHKKRSFDTENTNHVVVRPSVLLRELADKHTKQSLEERIAALDIQDNFIKLMSKDKLKIDGTVIESLFEGPIDLLIEHIKSLLAEARMKCVRTIILVGGFGESPYVQERIKKEIAGVRLIVPPDAGLAVLKGAVRFGHNPAIVSSRKMKYTYGTDAFMDFDEKKHPDEKKVWINGEWLLNYCFDVYVRVNEEVRVDQMVTRKRIPTDTISLISVYRTTQENPEYITDPDCELLGTISIENSFDIPFQQQVIETTFMFGDTELLVKMMNVATGQIAYMILECFK</sequence>
<dbReference type="InterPro" id="IPR043129">
    <property type="entry name" value="ATPase_NBD"/>
</dbReference>
<accession>A0ABY7EVS9</accession>